<keyword evidence="12" id="KW-1133">Transmembrane helix</keyword>
<keyword evidence="7" id="KW-0479">Metal-binding</keyword>
<evidence type="ECO:0000256" key="7">
    <source>
        <dbReference type="ARBA" id="ARBA00022723"/>
    </source>
</evidence>
<dbReference type="AlphaFoldDB" id="A0A1J8PWZ9"/>
<evidence type="ECO:0000256" key="10">
    <source>
        <dbReference type="ARBA" id="ARBA00022833"/>
    </source>
</evidence>
<evidence type="ECO:0000256" key="6">
    <source>
        <dbReference type="ARBA" id="ARBA00022692"/>
    </source>
</evidence>
<evidence type="ECO:0000256" key="12">
    <source>
        <dbReference type="ARBA" id="ARBA00022989"/>
    </source>
</evidence>
<evidence type="ECO:0000256" key="8">
    <source>
        <dbReference type="ARBA" id="ARBA00022771"/>
    </source>
</evidence>
<evidence type="ECO:0000256" key="1">
    <source>
        <dbReference type="ARBA" id="ARBA00004585"/>
    </source>
</evidence>
<keyword evidence="4" id="KW-0813">Transport</keyword>
<evidence type="ECO:0000256" key="3">
    <source>
        <dbReference type="ARBA" id="ARBA00008704"/>
    </source>
</evidence>
<dbReference type="InterPro" id="IPR017907">
    <property type="entry name" value="Znf_RING_CS"/>
</dbReference>
<sequence>MFALIPTSMSSLWQQAWDAAQPRLHSIQDAIVSPEYLMQNDRIIRVGQLDAELLDAELVHILTEPVSKALATVNASMKARLEPELALLVQLVLYRFSVWSSGASYGAMLQGLRYSAPSSGSTSRSSSPPRRLLIIHGALTILVPYLRNRIHAYALSRAWPDTPASDMRRRAWGALMSLEAAHGALSLLNFVAFLWDGRCVPQRLPLLKTRTYWLEYCRYRTIIDRVLAMRLDPAQALIKREVSYEFMNRQMVWHAFTEFLLFLLPLIKPRSLTRRFTSTLSSLLPAPSPTQQRRAPKRGKYYALPPEQCAICAENSSMNVNLGDAAGALASYTPAFPTSSNNGIDENDIEGDGEPPYPITTTYLASCGHTYCYACLAERMLRAADDGSCGWTCLRCAEEVRSADRYVLEGESESLRRNSMLGGNGSEGEGDRVTSDEENSQAEESEFEFSSESGSGTGSLGSYTFTGSEV</sequence>
<keyword evidence="8" id="KW-0863">Zinc-finger</keyword>
<accession>A0A1J8PWZ9</accession>
<dbReference type="OrthoDB" id="1701437at2759"/>
<keyword evidence="9" id="KW-0833">Ubl conjugation pathway</keyword>
<evidence type="ECO:0000256" key="5">
    <source>
        <dbReference type="ARBA" id="ARBA00022679"/>
    </source>
</evidence>
<comment type="caution">
    <text evidence="20">The sequence shown here is derived from an EMBL/GenBank/DDBJ whole genome shotgun (WGS) entry which is preliminary data.</text>
</comment>
<comment type="catalytic activity">
    <reaction evidence="16">
        <text>[E2 ubiquitin-conjugating enzyme]-S-ubiquitinyl-L-cysteine + [acceptor protein]-L-cysteine = [E2 ubiquitin-conjugating enzyme]-L-cysteine + [acceptor protein]-S-ubiquitinyl-L-cysteine.</text>
        <dbReference type="EC" id="2.3.2.36"/>
    </reaction>
</comment>
<dbReference type="GO" id="GO:0061630">
    <property type="term" value="F:ubiquitin protein ligase activity"/>
    <property type="evidence" value="ECO:0007669"/>
    <property type="project" value="UniProtKB-EC"/>
</dbReference>
<dbReference type="GO" id="GO:0016562">
    <property type="term" value="P:protein import into peroxisome matrix, receptor recycling"/>
    <property type="evidence" value="ECO:0007669"/>
    <property type="project" value="UniProtKB-ARBA"/>
</dbReference>
<keyword evidence="21" id="KW-1185">Reference proteome</keyword>
<evidence type="ECO:0000256" key="18">
    <source>
        <dbReference type="SAM" id="MobiDB-lite"/>
    </source>
</evidence>
<feature type="compositionally biased region" description="Low complexity" evidence="18">
    <location>
        <begin position="450"/>
        <end position="470"/>
    </location>
</feature>
<organism evidence="20 21">
    <name type="scientific">Rhizopogon vesiculosus</name>
    <dbReference type="NCBI Taxonomy" id="180088"/>
    <lineage>
        <taxon>Eukaryota</taxon>
        <taxon>Fungi</taxon>
        <taxon>Dikarya</taxon>
        <taxon>Basidiomycota</taxon>
        <taxon>Agaricomycotina</taxon>
        <taxon>Agaricomycetes</taxon>
        <taxon>Agaricomycetidae</taxon>
        <taxon>Boletales</taxon>
        <taxon>Suillineae</taxon>
        <taxon>Rhizopogonaceae</taxon>
        <taxon>Rhizopogon</taxon>
    </lineage>
</organism>
<feature type="domain" description="Pex N-terminal" evidence="19">
    <location>
        <begin position="55"/>
        <end position="281"/>
    </location>
</feature>
<keyword evidence="6" id="KW-0812">Transmembrane</keyword>
<reference evidence="20 21" key="1">
    <citation type="submission" date="2016-03" db="EMBL/GenBank/DDBJ databases">
        <title>Comparative genomics of the ectomycorrhizal sister species Rhizopogon vinicolor and Rhizopogon vesiculosus (Basidiomycota: Boletales) reveals a divergence of the mating type B locus.</title>
        <authorList>
            <person name="Mujic A.B."/>
            <person name="Kuo A."/>
            <person name="Tritt A."/>
            <person name="Lipzen A."/>
            <person name="Chen C."/>
            <person name="Johnson J."/>
            <person name="Sharma A."/>
            <person name="Barry K."/>
            <person name="Grigoriev I.V."/>
            <person name="Spatafora J.W."/>
        </authorList>
    </citation>
    <scope>NUCLEOTIDE SEQUENCE [LARGE SCALE GENOMIC DNA]</scope>
    <source>
        <strain evidence="20 21">AM-OR11-056</strain>
    </source>
</reference>
<evidence type="ECO:0000256" key="13">
    <source>
        <dbReference type="ARBA" id="ARBA00023136"/>
    </source>
</evidence>
<gene>
    <name evidence="20" type="ORF">AZE42_00493</name>
</gene>
<keyword evidence="13" id="KW-0472">Membrane</keyword>
<dbReference type="PROSITE" id="PS00518">
    <property type="entry name" value="ZF_RING_1"/>
    <property type="match status" value="1"/>
</dbReference>
<keyword evidence="10" id="KW-0862">Zinc</keyword>
<dbReference type="EC" id="2.3.2.36" evidence="17"/>
<dbReference type="GO" id="GO:0008270">
    <property type="term" value="F:zinc ion binding"/>
    <property type="evidence" value="ECO:0007669"/>
    <property type="project" value="UniProtKB-KW"/>
</dbReference>
<dbReference type="Proteomes" id="UP000183567">
    <property type="component" value="Unassembled WGS sequence"/>
</dbReference>
<evidence type="ECO:0000256" key="4">
    <source>
        <dbReference type="ARBA" id="ARBA00022448"/>
    </source>
</evidence>
<comment type="pathway">
    <text evidence="2">Protein modification; protein ubiquitination.</text>
</comment>
<protein>
    <recommendedName>
        <fullName evidence="17">RING-type E3 ubiquitin transferase (cysteine targeting)</fullName>
        <ecNumber evidence="17">2.3.2.36</ecNumber>
    </recommendedName>
    <alternativeName>
        <fullName evidence="15">Peroxin-2</fullName>
    </alternativeName>
</protein>
<comment type="subcellular location">
    <subcellularLocation>
        <location evidence="1">Peroxisome membrane</location>
        <topology evidence="1">Multi-pass membrane protein</topology>
    </subcellularLocation>
</comment>
<keyword evidence="5" id="KW-0808">Transferase</keyword>
<evidence type="ECO:0000259" key="19">
    <source>
        <dbReference type="Pfam" id="PF04757"/>
    </source>
</evidence>
<dbReference type="SUPFAM" id="SSF57850">
    <property type="entry name" value="RING/U-box"/>
    <property type="match status" value="1"/>
</dbReference>
<feature type="region of interest" description="Disordered" evidence="18">
    <location>
        <begin position="416"/>
        <end position="470"/>
    </location>
</feature>
<evidence type="ECO:0000256" key="17">
    <source>
        <dbReference type="ARBA" id="ARBA00034523"/>
    </source>
</evidence>
<keyword evidence="14" id="KW-0576">Peroxisome</keyword>
<dbReference type="EMBL" id="LVVM01004012">
    <property type="protein sequence ID" value="OJA13814.1"/>
    <property type="molecule type" value="Genomic_DNA"/>
</dbReference>
<dbReference type="Pfam" id="PF04757">
    <property type="entry name" value="Pex2_Pex12"/>
    <property type="match status" value="1"/>
</dbReference>
<keyword evidence="11" id="KW-0653">Protein transport</keyword>
<evidence type="ECO:0000256" key="14">
    <source>
        <dbReference type="ARBA" id="ARBA00023140"/>
    </source>
</evidence>
<evidence type="ECO:0000256" key="2">
    <source>
        <dbReference type="ARBA" id="ARBA00004906"/>
    </source>
</evidence>
<evidence type="ECO:0000313" key="20">
    <source>
        <dbReference type="EMBL" id="OJA13814.1"/>
    </source>
</evidence>
<evidence type="ECO:0000256" key="15">
    <source>
        <dbReference type="ARBA" id="ARBA00032511"/>
    </source>
</evidence>
<evidence type="ECO:0000256" key="9">
    <source>
        <dbReference type="ARBA" id="ARBA00022786"/>
    </source>
</evidence>
<evidence type="ECO:0000256" key="11">
    <source>
        <dbReference type="ARBA" id="ARBA00022927"/>
    </source>
</evidence>
<dbReference type="GO" id="GO:0016567">
    <property type="term" value="P:protein ubiquitination"/>
    <property type="evidence" value="ECO:0007669"/>
    <property type="project" value="UniProtKB-ARBA"/>
</dbReference>
<comment type="similarity">
    <text evidence="3">Belongs to the pex2/pex10/pex12 family.</text>
</comment>
<feature type="compositionally biased region" description="Acidic residues" evidence="18">
    <location>
        <begin position="436"/>
        <end position="449"/>
    </location>
</feature>
<evidence type="ECO:0000313" key="21">
    <source>
        <dbReference type="Proteomes" id="UP000183567"/>
    </source>
</evidence>
<dbReference type="PANTHER" id="PTHR48178:SF1">
    <property type="entry name" value="PEROXISOME BIOGENESIS FACTOR 2"/>
    <property type="match status" value="1"/>
</dbReference>
<dbReference type="PANTHER" id="PTHR48178">
    <property type="entry name" value="PEROXISOME BIOGENESIS FACTOR 2"/>
    <property type="match status" value="1"/>
</dbReference>
<proteinExistence type="inferred from homology"/>
<name>A0A1J8PWZ9_9AGAM</name>
<dbReference type="InterPro" id="IPR025654">
    <property type="entry name" value="PEX2/10"/>
</dbReference>
<dbReference type="InterPro" id="IPR006845">
    <property type="entry name" value="Pex_N"/>
</dbReference>
<evidence type="ECO:0000256" key="16">
    <source>
        <dbReference type="ARBA" id="ARBA00034438"/>
    </source>
</evidence>
<dbReference type="GO" id="GO:0005778">
    <property type="term" value="C:peroxisomal membrane"/>
    <property type="evidence" value="ECO:0007669"/>
    <property type="project" value="UniProtKB-SubCell"/>
</dbReference>
<dbReference type="STRING" id="180088.A0A1J8PWZ9"/>